<dbReference type="GO" id="GO:0016020">
    <property type="term" value="C:membrane"/>
    <property type="evidence" value="ECO:0007669"/>
    <property type="project" value="UniProtKB-SubCell"/>
</dbReference>
<dbReference type="Proteomes" id="UP000295252">
    <property type="component" value="Chromosome X"/>
</dbReference>
<dbReference type="SUPFAM" id="SSF52058">
    <property type="entry name" value="L domain-like"/>
    <property type="match status" value="1"/>
</dbReference>
<dbReference type="FunFam" id="3.80.10.10:FF:000400">
    <property type="entry name" value="Nuclear pore complex protein NUP107"/>
    <property type="match status" value="1"/>
</dbReference>
<dbReference type="Pfam" id="PF13855">
    <property type="entry name" value="LRR_8"/>
    <property type="match status" value="1"/>
</dbReference>
<dbReference type="InterPro" id="IPR053211">
    <property type="entry name" value="DNA_repair-toleration"/>
</dbReference>
<dbReference type="AlphaFoldDB" id="A0A068UZ97"/>
<organism evidence="6 7">
    <name type="scientific">Coffea canephora</name>
    <name type="common">Robusta coffee</name>
    <dbReference type="NCBI Taxonomy" id="49390"/>
    <lineage>
        <taxon>Eukaryota</taxon>
        <taxon>Viridiplantae</taxon>
        <taxon>Streptophyta</taxon>
        <taxon>Embryophyta</taxon>
        <taxon>Tracheophyta</taxon>
        <taxon>Spermatophyta</taxon>
        <taxon>Magnoliopsida</taxon>
        <taxon>eudicotyledons</taxon>
        <taxon>Gunneridae</taxon>
        <taxon>Pentapetalae</taxon>
        <taxon>asterids</taxon>
        <taxon>lamiids</taxon>
        <taxon>Gentianales</taxon>
        <taxon>Rubiaceae</taxon>
        <taxon>Ixoroideae</taxon>
        <taxon>Gardenieae complex</taxon>
        <taxon>Bertiereae - Coffeeae clade</taxon>
        <taxon>Coffeeae</taxon>
        <taxon>Coffea</taxon>
    </lineage>
</organism>
<evidence type="ECO:0000256" key="4">
    <source>
        <dbReference type="ARBA" id="ARBA00022737"/>
    </source>
</evidence>
<dbReference type="InterPro" id="IPR001611">
    <property type="entry name" value="Leu-rich_rpt"/>
</dbReference>
<keyword evidence="2" id="KW-0433">Leucine-rich repeat</keyword>
<evidence type="ECO:0000256" key="3">
    <source>
        <dbReference type="ARBA" id="ARBA00022729"/>
    </source>
</evidence>
<evidence type="ECO:0000313" key="7">
    <source>
        <dbReference type="Proteomes" id="UP000295252"/>
    </source>
</evidence>
<dbReference type="PhylomeDB" id="A0A068UZ97"/>
<dbReference type="EMBL" id="HG739156">
    <property type="protein sequence ID" value="CDP12973.1"/>
    <property type="molecule type" value="Genomic_DNA"/>
</dbReference>
<comment type="subcellular location">
    <subcellularLocation>
        <location evidence="1">Membrane</location>
    </subcellularLocation>
</comment>
<dbReference type="PROSITE" id="PS51450">
    <property type="entry name" value="LRR"/>
    <property type="match status" value="1"/>
</dbReference>
<dbReference type="OrthoDB" id="1743210at2759"/>
<accession>A0A068UZ97</accession>
<dbReference type="InterPro" id="IPR032675">
    <property type="entry name" value="LRR_dom_sf"/>
</dbReference>
<keyword evidence="7" id="KW-1185">Reference proteome</keyword>
<dbReference type="PANTHER" id="PTHR48060">
    <property type="entry name" value="DNA DAMAGE-REPAIR/TOLERATION PROTEIN DRT100"/>
    <property type="match status" value="1"/>
</dbReference>
<sequence length="222" mass="24415">MLTNGRIKERDHIIIPLPGLEDYWTANTSVCDWIGVTCGIQHHRVTALNISFMGLTGSIPPHSGNLSFLVSLDLSVNNLPGEFVPFATPELIYPSFSKPETLELSYNPLKGKIPEVMGGQQNLRVLNLQYNQLTGSIPSSIFNISTLRGLYLTSNKLNGQLPSNFTACSVIQILSLSSNEFSGQIPREYGTLKKLEGLYLARNSLIAGFHLEARCLCLGCIF</sequence>
<dbReference type="Gene3D" id="3.80.10.10">
    <property type="entry name" value="Ribonuclease Inhibitor"/>
    <property type="match status" value="1"/>
</dbReference>
<reference evidence="6" key="1">
    <citation type="submission" date="2013-11" db="EMBL/GenBank/DDBJ databases">
        <authorList>
            <person name="Genoscope - CEA"/>
        </authorList>
    </citation>
    <scope>NUCLEOTIDE SEQUENCE</scope>
    <source>
        <strain evidence="6">DH200</strain>
    </source>
</reference>
<keyword evidence="3" id="KW-0732">Signal</keyword>
<dbReference type="InParanoid" id="A0A068UZ97"/>
<keyword evidence="5" id="KW-0472">Membrane</keyword>
<protein>
    <recommendedName>
        <fullName evidence="8">Leucine-rich repeat-containing N-terminal plant-type domain-containing protein</fullName>
    </recommendedName>
</protein>
<evidence type="ECO:0000256" key="5">
    <source>
        <dbReference type="ARBA" id="ARBA00023136"/>
    </source>
</evidence>
<name>A0A068UZ97_COFCA</name>
<dbReference type="Gramene" id="CDP12973">
    <property type="protein sequence ID" value="CDP12973"/>
    <property type="gene ID" value="GSCOC_T00037686001"/>
</dbReference>
<reference evidence="6" key="2">
    <citation type="submission" date="2014-06" db="EMBL/GenBank/DDBJ databases">
        <title>Structure and adaptive landscape of the coffee genome.</title>
        <authorList>
            <person name="Denoeud F."/>
            <person name="Wincker P."/>
            <person name="Lashermes P."/>
        </authorList>
    </citation>
    <scope>NUCLEOTIDE SEQUENCE [LARGE SCALE GENOMIC DNA]</scope>
    <source>
        <strain evidence="6">DH200</strain>
    </source>
</reference>
<gene>
    <name evidence="6" type="ORF">GSCOC_T00037686001</name>
</gene>
<dbReference type="PANTHER" id="PTHR48060:SF21">
    <property type="entry name" value="L DOMAIN-LIKE PROTEIN"/>
    <property type="match status" value="1"/>
</dbReference>
<evidence type="ECO:0000256" key="2">
    <source>
        <dbReference type="ARBA" id="ARBA00022614"/>
    </source>
</evidence>
<evidence type="ECO:0000313" key="6">
    <source>
        <dbReference type="EMBL" id="CDP12973.1"/>
    </source>
</evidence>
<evidence type="ECO:0008006" key="8">
    <source>
        <dbReference type="Google" id="ProtNLM"/>
    </source>
</evidence>
<keyword evidence="4" id="KW-0677">Repeat</keyword>
<evidence type="ECO:0000256" key="1">
    <source>
        <dbReference type="ARBA" id="ARBA00004370"/>
    </source>
</evidence>
<dbReference type="Pfam" id="PF00560">
    <property type="entry name" value="LRR_1"/>
    <property type="match status" value="1"/>
</dbReference>
<proteinExistence type="predicted"/>